<name>A0A2T6Z9R0_TUBBO</name>
<keyword evidence="3" id="KW-1185">Reference proteome</keyword>
<keyword evidence="1" id="KW-1133">Transmembrane helix</keyword>
<feature type="transmembrane region" description="Helical" evidence="1">
    <location>
        <begin position="65"/>
        <end position="89"/>
    </location>
</feature>
<evidence type="ECO:0000256" key="1">
    <source>
        <dbReference type="SAM" id="Phobius"/>
    </source>
</evidence>
<dbReference type="EMBL" id="NESQ01000637">
    <property type="protein sequence ID" value="PUU72228.1"/>
    <property type="molecule type" value="Genomic_DNA"/>
</dbReference>
<gene>
    <name evidence="2" type="ORF">B9Z19DRAFT_729872</name>
</gene>
<sequence>MDIELMKTIYTTKISYYSLPSMGKIILEPESLASLVAAFIFLPFFRFISGFLFPTTFTAGTSFSLFPILYILQYAQLILINFSLPVVSFPSRRNLLTPRLLPFPNTIPLNPTIVVRNLG</sequence>
<evidence type="ECO:0000313" key="2">
    <source>
        <dbReference type="EMBL" id="PUU72228.1"/>
    </source>
</evidence>
<comment type="caution">
    <text evidence="2">The sequence shown here is derived from an EMBL/GenBank/DDBJ whole genome shotgun (WGS) entry which is preliminary data.</text>
</comment>
<evidence type="ECO:0000313" key="3">
    <source>
        <dbReference type="Proteomes" id="UP000244722"/>
    </source>
</evidence>
<accession>A0A2T6Z9R0</accession>
<keyword evidence="1" id="KW-0472">Membrane</keyword>
<dbReference type="Proteomes" id="UP000244722">
    <property type="component" value="Unassembled WGS sequence"/>
</dbReference>
<reference evidence="2 3" key="1">
    <citation type="submission" date="2017-04" db="EMBL/GenBank/DDBJ databases">
        <title>Draft genome sequence of Tuber borchii Vittad., a whitish edible truffle.</title>
        <authorList>
            <consortium name="DOE Joint Genome Institute"/>
            <person name="Murat C."/>
            <person name="Kuo A."/>
            <person name="Barry K.W."/>
            <person name="Clum A."/>
            <person name="Dockter R.B."/>
            <person name="Fauchery L."/>
            <person name="Iotti M."/>
            <person name="Kohler A."/>
            <person name="Labutti K."/>
            <person name="Lindquist E.A."/>
            <person name="Lipzen A."/>
            <person name="Ohm R.A."/>
            <person name="Wang M."/>
            <person name="Grigoriev I.V."/>
            <person name="Zambonelli A."/>
            <person name="Martin F.M."/>
        </authorList>
    </citation>
    <scope>NUCLEOTIDE SEQUENCE [LARGE SCALE GENOMIC DNA]</scope>
    <source>
        <strain evidence="2 3">Tbo3840</strain>
    </source>
</reference>
<dbReference type="AlphaFoldDB" id="A0A2T6Z9R0"/>
<feature type="transmembrane region" description="Helical" evidence="1">
    <location>
        <begin position="32"/>
        <end position="53"/>
    </location>
</feature>
<protein>
    <submittedName>
        <fullName evidence="2">Uncharacterized protein</fullName>
    </submittedName>
</protein>
<proteinExistence type="predicted"/>
<keyword evidence="1" id="KW-0812">Transmembrane</keyword>
<organism evidence="2 3">
    <name type="scientific">Tuber borchii</name>
    <name type="common">White truffle</name>
    <dbReference type="NCBI Taxonomy" id="42251"/>
    <lineage>
        <taxon>Eukaryota</taxon>
        <taxon>Fungi</taxon>
        <taxon>Dikarya</taxon>
        <taxon>Ascomycota</taxon>
        <taxon>Pezizomycotina</taxon>
        <taxon>Pezizomycetes</taxon>
        <taxon>Pezizales</taxon>
        <taxon>Tuberaceae</taxon>
        <taxon>Tuber</taxon>
    </lineage>
</organism>